<proteinExistence type="predicted"/>
<comment type="caution">
    <text evidence="1">The sequence shown here is derived from an EMBL/GenBank/DDBJ whole genome shotgun (WGS) entry which is preliminary data.</text>
</comment>
<protein>
    <submittedName>
        <fullName evidence="1">Uncharacterized protein</fullName>
    </submittedName>
</protein>
<name>A0ACB9NM55_BAUVA</name>
<gene>
    <name evidence="1" type="ORF">L6164_015307</name>
</gene>
<evidence type="ECO:0000313" key="1">
    <source>
        <dbReference type="EMBL" id="KAI4336827.1"/>
    </source>
</evidence>
<sequence length="96" mass="10875">MSMILKNMEHVTEDIVLSLSRKSPSCIRSLALDSPSRGEGKELGFPLTVSHSLTCCLFSVQRIRGRVIEETRIPCGCFWDNFLGRSIILMLRIYIT</sequence>
<organism evidence="1 2">
    <name type="scientific">Bauhinia variegata</name>
    <name type="common">Purple orchid tree</name>
    <name type="synonym">Phanera variegata</name>
    <dbReference type="NCBI Taxonomy" id="167791"/>
    <lineage>
        <taxon>Eukaryota</taxon>
        <taxon>Viridiplantae</taxon>
        <taxon>Streptophyta</taxon>
        <taxon>Embryophyta</taxon>
        <taxon>Tracheophyta</taxon>
        <taxon>Spermatophyta</taxon>
        <taxon>Magnoliopsida</taxon>
        <taxon>eudicotyledons</taxon>
        <taxon>Gunneridae</taxon>
        <taxon>Pentapetalae</taxon>
        <taxon>rosids</taxon>
        <taxon>fabids</taxon>
        <taxon>Fabales</taxon>
        <taxon>Fabaceae</taxon>
        <taxon>Cercidoideae</taxon>
        <taxon>Cercideae</taxon>
        <taxon>Bauhiniinae</taxon>
        <taxon>Bauhinia</taxon>
    </lineage>
</organism>
<dbReference type="Proteomes" id="UP000828941">
    <property type="component" value="Chromosome 6"/>
</dbReference>
<evidence type="ECO:0000313" key="2">
    <source>
        <dbReference type="Proteomes" id="UP000828941"/>
    </source>
</evidence>
<reference evidence="1 2" key="1">
    <citation type="journal article" date="2022" name="DNA Res.">
        <title>Chromosomal-level genome assembly of the orchid tree Bauhinia variegata (Leguminosae; Cercidoideae) supports the allotetraploid origin hypothesis of Bauhinia.</title>
        <authorList>
            <person name="Zhong Y."/>
            <person name="Chen Y."/>
            <person name="Zheng D."/>
            <person name="Pang J."/>
            <person name="Liu Y."/>
            <person name="Luo S."/>
            <person name="Meng S."/>
            <person name="Qian L."/>
            <person name="Wei D."/>
            <person name="Dai S."/>
            <person name="Zhou R."/>
        </authorList>
    </citation>
    <scope>NUCLEOTIDE SEQUENCE [LARGE SCALE GENOMIC DNA]</scope>
    <source>
        <strain evidence="1">BV-YZ2020</strain>
    </source>
</reference>
<accession>A0ACB9NM55</accession>
<dbReference type="EMBL" id="CM039431">
    <property type="protein sequence ID" value="KAI4336827.1"/>
    <property type="molecule type" value="Genomic_DNA"/>
</dbReference>
<keyword evidence="2" id="KW-1185">Reference proteome</keyword>